<dbReference type="Gene3D" id="3.40.50.300">
    <property type="entry name" value="P-loop containing nucleotide triphosphate hydrolases"/>
    <property type="match status" value="1"/>
</dbReference>
<dbReference type="Proteomes" id="UP000822862">
    <property type="component" value="Chromosome"/>
</dbReference>
<reference evidence="5 6" key="1">
    <citation type="submission" date="2021-05" db="EMBL/GenBank/DDBJ databases">
        <title>Ecology and evolution of chlamydial symbionts of arthropods.</title>
        <authorList>
            <person name="Halter T."/>
            <person name="Sixt B.S."/>
            <person name="Toenshoff E.R."/>
            <person name="Koestlbacher S."/>
            <person name="Schulz F."/>
            <person name="Kostanjsek R."/>
            <person name="Collingro A."/>
            <person name="Hendrickx F."/>
            <person name="Horn M."/>
        </authorList>
    </citation>
    <scope>NUCLEOTIDE SEQUENCE [LARGE SCALE GENOMIC DNA]</scope>
    <source>
        <strain evidence="5 6">15C</strain>
    </source>
</reference>
<dbReference type="Pfam" id="PF08402">
    <property type="entry name" value="TOBE_2"/>
    <property type="match status" value="1"/>
</dbReference>
<dbReference type="InterPro" id="IPR003439">
    <property type="entry name" value="ABC_transporter-like_ATP-bd"/>
</dbReference>
<dbReference type="SUPFAM" id="SSF50331">
    <property type="entry name" value="MOP-like"/>
    <property type="match status" value="1"/>
</dbReference>
<evidence type="ECO:0000313" key="5">
    <source>
        <dbReference type="EMBL" id="QZA58916.1"/>
    </source>
</evidence>
<dbReference type="Pfam" id="PF00005">
    <property type="entry name" value="ABC_tran"/>
    <property type="match status" value="1"/>
</dbReference>
<evidence type="ECO:0000256" key="2">
    <source>
        <dbReference type="ARBA" id="ARBA00022741"/>
    </source>
</evidence>
<dbReference type="PANTHER" id="PTHR42781:SF4">
    <property type="entry name" value="SPERMIDINE_PUTRESCINE IMPORT ATP-BINDING PROTEIN POTA"/>
    <property type="match status" value="1"/>
</dbReference>
<organism evidence="5 6">
    <name type="scientific">Candidatus Rhabdochlamydia porcellionis</name>
    <dbReference type="NCBI Taxonomy" id="225148"/>
    <lineage>
        <taxon>Bacteria</taxon>
        <taxon>Pseudomonadati</taxon>
        <taxon>Chlamydiota</taxon>
        <taxon>Chlamydiia</taxon>
        <taxon>Parachlamydiales</taxon>
        <taxon>Candidatus Rhabdochlamydiaceae</taxon>
        <taxon>Candidatus Rhabdochlamydia</taxon>
    </lineage>
</organism>
<dbReference type="InterPro" id="IPR008995">
    <property type="entry name" value="Mo/tungstate-bd_C_term_dom"/>
</dbReference>
<dbReference type="PANTHER" id="PTHR42781">
    <property type="entry name" value="SPERMIDINE/PUTRESCINE IMPORT ATP-BINDING PROTEIN POTA"/>
    <property type="match status" value="1"/>
</dbReference>
<dbReference type="RefSeq" id="WP_194845392.1">
    <property type="nucleotide sequence ID" value="NZ_CP075585.1"/>
</dbReference>
<evidence type="ECO:0000256" key="1">
    <source>
        <dbReference type="ARBA" id="ARBA00022448"/>
    </source>
</evidence>
<dbReference type="SUPFAM" id="SSF52540">
    <property type="entry name" value="P-loop containing nucleoside triphosphate hydrolases"/>
    <property type="match status" value="1"/>
</dbReference>
<gene>
    <name evidence="5" type="ORF">RHAB15C_0000797</name>
</gene>
<dbReference type="GO" id="GO:0005524">
    <property type="term" value="F:ATP binding"/>
    <property type="evidence" value="ECO:0007669"/>
    <property type="project" value="UniProtKB-KW"/>
</dbReference>
<proteinExistence type="predicted"/>
<feature type="domain" description="ABC transporter" evidence="4">
    <location>
        <begin position="17"/>
        <end position="248"/>
    </location>
</feature>
<dbReference type="EMBL" id="CP075585">
    <property type="protein sequence ID" value="QZA58916.1"/>
    <property type="molecule type" value="Genomic_DNA"/>
</dbReference>
<dbReference type="SMART" id="SM00382">
    <property type="entry name" value="AAA"/>
    <property type="match status" value="1"/>
</dbReference>
<keyword evidence="2" id="KW-0547">Nucleotide-binding</keyword>
<keyword evidence="6" id="KW-1185">Reference proteome</keyword>
<dbReference type="PROSITE" id="PS50893">
    <property type="entry name" value="ABC_TRANSPORTER_2"/>
    <property type="match status" value="1"/>
</dbReference>
<keyword evidence="3 5" id="KW-0067">ATP-binding</keyword>
<name>A0ABX8Z4A4_9BACT</name>
<protein>
    <submittedName>
        <fullName evidence="5">Spermidine/putrescine import ATP-binding proteinPotA</fullName>
    </submittedName>
</protein>
<dbReference type="InterPro" id="IPR027417">
    <property type="entry name" value="P-loop_NTPase"/>
</dbReference>
<dbReference type="InterPro" id="IPR050093">
    <property type="entry name" value="ABC_SmlMolc_Importer"/>
</dbReference>
<sequence length="376" mass="43126">MNQLSDNKMITQKTRSIRLEALRKSLDGGVIIPEVNLTIPAGKFFALLGPSGCGKTTLLRLIAGLESAESGRIYLGNNEITNWPIYKRPINIVFQNYALFPHLNVFNNVAYSLKLKKLPKEVIQKKVIKILESFHLEQHIYKYPSQLSGGQQQRVALARAIVDEPTVLLLDEPLAALDFKLREKMLIELIELQDKLKTTFIYVTHDQFEALTVADQMAIMNHKGEIEQIGTPKEIYEFPISSFVAKFVGTTNIFSGQLRYLSQGPEIDIPNLGRFKIDIPQKKEWMNEGRQIMISLRPEKIFISKKAVPNFSNTLKGSVQSIVYHGRSTQYNILIKNGMRVQVFEQNEEHFPQEVIDYDNEVFLYWQKENVVILEK</sequence>
<dbReference type="InterPro" id="IPR003593">
    <property type="entry name" value="AAA+_ATPase"/>
</dbReference>
<dbReference type="Gene3D" id="2.40.50.100">
    <property type="match status" value="1"/>
</dbReference>
<keyword evidence="1" id="KW-0813">Transport</keyword>
<dbReference type="InterPro" id="IPR013611">
    <property type="entry name" value="Transp-assoc_OB_typ2"/>
</dbReference>
<evidence type="ECO:0000256" key="3">
    <source>
        <dbReference type="ARBA" id="ARBA00022840"/>
    </source>
</evidence>
<evidence type="ECO:0000313" key="6">
    <source>
        <dbReference type="Proteomes" id="UP000822862"/>
    </source>
</evidence>
<accession>A0ABX8Z4A4</accession>
<dbReference type="InterPro" id="IPR017871">
    <property type="entry name" value="ABC_transporter-like_CS"/>
</dbReference>
<evidence type="ECO:0000259" key="4">
    <source>
        <dbReference type="PROSITE" id="PS50893"/>
    </source>
</evidence>
<dbReference type="PROSITE" id="PS00211">
    <property type="entry name" value="ABC_TRANSPORTER_1"/>
    <property type="match status" value="1"/>
</dbReference>